<dbReference type="EMBL" id="DVIT01000011">
    <property type="protein sequence ID" value="HIS46380.1"/>
    <property type="molecule type" value="Genomic_DNA"/>
</dbReference>
<name>A0A9D1JQJ9_9FIRM</name>
<proteinExistence type="predicted"/>
<dbReference type="AlphaFoldDB" id="A0A9D1JQJ9"/>
<protein>
    <recommendedName>
        <fullName evidence="1">DUF5655 domain-containing protein</fullName>
    </recommendedName>
</protein>
<gene>
    <name evidence="2" type="ORF">IAB46_02290</name>
</gene>
<dbReference type="Proteomes" id="UP000823927">
    <property type="component" value="Unassembled WGS sequence"/>
</dbReference>
<organism evidence="2 3">
    <name type="scientific">Candidatus Scybalocola faecigallinarum</name>
    <dbReference type="NCBI Taxonomy" id="2840941"/>
    <lineage>
        <taxon>Bacteria</taxon>
        <taxon>Bacillati</taxon>
        <taxon>Bacillota</taxon>
        <taxon>Clostridia</taxon>
        <taxon>Lachnospirales</taxon>
        <taxon>Lachnospiraceae</taxon>
        <taxon>Lachnospiraceae incertae sedis</taxon>
        <taxon>Candidatus Scybalocola (ex Gilroy et al. 2021)</taxon>
    </lineage>
</organism>
<accession>A0A9D1JQJ9</accession>
<reference evidence="2" key="1">
    <citation type="submission" date="2020-10" db="EMBL/GenBank/DDBJ databases">
        <authorList>
            <person name="Gilroy R."/>
        </authorList>
    </citation>
    <scope>NUCLEOTIDE SEQUENCE</scope>
    <source>
        <strain evidence="2">CHK178-757</strain>
    </source>
</reference>
<sequence>MDGEVLLFFEKHAGALPVFEKFKNQVKEAMDGVCMKVQKTQISFYNRHMFACVSFLRVRKAKDMPTDYIVVTFGLNRREDSPRIDAAVEAYPGRWTHHVVASEDEVDHELMGWVKEACDFSAVKRARR</sequence>
<reference evidence="2" key="2">
    <citation type="journal article" date="2021" name="PeerJ">
        <title>Extensive microbial diversity within the chicken gut microbiome revealed by metagenomics and culture.</title>
        <authorList>
            <person name="Gilroy R."/>
            <person name="Ravi A."/>
            <person name="Getino M."/>
            <person name="Pursley I."/>
            <person name="Horton D.L."/>
            <person name="Alikhan N.F."/>
            <person name="Baker D."/>
            <person name="Gharbi K."/>
            <person name="Hall N."/>
            <person name="Watson M."/>
            <person name="Adriaenssens E.M."/>
            <person name="Foster-Nyarko E."/>
            <person name="Jarju S."/>
            <person name="Secka A."/>
            <person name="Antonio M."/>
            <person name="Oren A."/>
            <person name="Chaudhuri R.R."/>
            <person name="La Ragione R."/>
            <person name="Hildebrand F."/>
            <person name="Pallen M.J."/>
        </authorList>
    </citation>
    <scope>NUCLEOTIDE SEQUENCE</scope>
    <source>
        <strain evidence="2">CHK178-757</strain>
    </source>
</reference>
<dbReference type="InterPro" id="IPR043714">
    <property type="entry name" value="DUF5655"/>
</dbReference>
<feature type="domain" description="DUF5655" evidence="1">
    <location>
        <begin position="10"/>
        <end position="121"/>
    </location>
</feature>
<evidence type="ECO:0000259" key="1">
    <source>
        <dbReference type="Pfam" id="PF18899"/>
    </source>
</evidence>
<evidence type="ECO:0000313" key="2">
    <source>
        <dbReference type="EMBL" id="HIS46380.1"/>
    </source>
</evidence>
<comment type="caution">
    <text evidence="2">The sequence shown here is derived from an EMBL/GenBank/DDBJ whole genome shotgun (WGS) entry which is preliminary data.</text>
</comment>
<evidence type="ECO:0000313" key="3">
    <source>
        <dbReference type="Proteomes" id="UP000823927"/>
    </source>
</evidence>
<dbReference type="Pfam" id="PF18899">
    <property type="entry name" value="DUF5655"/>
    <property type="match status" value="1"/>
</dbReference>